<dbReference type="AlphaFoldDB" id="A0A173WRJ0"/>
<dbReference type="Proteomes" id="UP000095409">
    <property type="component" value="Unassembled WGS sequence"/>
</dbReference>
<reference evidence="2 3" key="1">
    <citation type="submission" date="2015-09" db="EMBL/GenBank/DDBJ databases">
        <authorList>
            <consortium name="Pathogen Informatics"/>
        </authorList>
    </citation>
    <scope>NUCLEOTIDE SEQUENCE [LARGE SCALE GENOMIC DNA]</scope>
    <source>
        <strain evidence="2 3">2789STDY5608837</strain>
    </source>
</reference>
<keyword evidence="1" id="KW-0175">Coiled coil</keyword>
<gene>
    <name evidence="2" type="ORF">ERS852394_00167</name>
</gene>
<evidence type="ECO:0000256" key="1">
    <source>
        <dbReference type="SAM" id="Coils"/>
    </source>
</evidence>
<evidence type="ECO:0008006" key="4">
    <source>
        <dbReference type="Google" id="ProtNLM"/>
    </source>
</evidence>
<protein>
    <recommendedName>
        <fullName evidence="4">PcfJ-like protein</fullName>
    </recommendedName>
</protein>
<proteinExistence type="predicted"/>
<feature type="coiled-coil region" evidence="1">
    <location>
        <begin position="559"/>
        <end position="593"/>
    </location>
</feature>
<dbReference type="RefSeq" id="WP_055065442.1">
    <property type="nucleotide sequence ID" value="NZ_CYZD01000001.1"/>
</dbReference>
<evidence type="ECO:0000313" key="3">
    <source>
        <dbReference type="Proteomes" id="UP000095409"/>
    </source>
</evidence>
<dbReference type="EMBL" id="CYZD01000001">
    <property type="protein sequence ID" value="CUN41107.1"/>
    <property type="molecule type" value="Genomic_DNA"/>
</dbReference>
<sequence>MKKKAIEKIPYLTLPAVSQEKETEYVGVTAVKVIDHEKHLFLEVYQNDENSRNVPLVRIVLTKKDFGSYFPEEEKWTRQKIQTDGGWGRLIWKAEGGWQEKIRKNVLSSPDDLNRLKAFCKVTVWNENRWWEYIMKHQNDIVITARRKTEKRKYERRQEALDERIRNTRALPEQKILKRANDVYFQNEHYLYYKRRGNWVQIACSKCGGVTDVRWKAGESYESHFQRHVEVPQEGRTGICPLCGTSGTYKCQGKAKSSHSKRIHLFLGQKYKEKGLVMRYLELEKEWQLELVAGDHGDEMHGAYEEMSGVEIARAYFEPGKKVQIDYQKHDWYSGKDFWDDCNLYGNTNITIEAAPILPETYDEIKGTEFQYSALKEYAAVIGKVNPIEYFKRYEQTPQIEMLVKLGLFGVANELVNCRYGIVSNENARQPDIFLGIRKGRVKQLISRKGNIRFLKTMQAEKRMGQIWTEEQIEKITEAQLSYGQIETATKYMSLQKLLNRIERYSGCRFGTACSSAEQVIRNTANTYMDYIGMRLALGYDMNNTVYQQPRDLRAAHDKMVQESNKEKMDERIREVEQKYSDIRLNYRKLRNIYFYEDDTYMIRPARSAKEIVEEGRLLHHCVGGDSYLNKHNDGRSYILMLRFKDKEEEPYITVEISSGKAHIMQWYGARDRKPDEKNMQKWLDQYLEQLRNKQKQLARTA</sequence>
<evidence type="ECO:0000313" key="2">
    <source>
        <dbReference type="EMBL" id="CUN41107.1"/>
    </source>
</evidence>
<dbReference type="Pfam" id="PF14284">
    <property type="entry name" value="PcfJ"/>
    <property type="match status" value="1"/>
</dbReference>
<organism evidence="2 3">
    <name type="scientific">Blautia obeum</name>
    <dbReference type="NCBI Taxonomy" id="40520"/>
    <lineage>
        <taxon>Bacteria</taxon>
        <taxon>Bacillati</taxon>
        <taxon>Bacillota</taxon>
        <taxon>Clostridia</taxon>
        <taxon>Lachnospirales</taxon>
        <taxon>Lachnospiraceae</taxon>
        <taxon>Blautia</taxon>
    </lineage>
</organism>
<dbReference type="InterPro" id="IPR025586">
    <property type="entry name" value="PcfJ"/>
</dbReference>
<accession>A0A173WRJ0</accession>
<name>A0A173WRJ0_9FIRM</name>